<reference evidence="1 2" key="1">
    <citation type="journal article" date="2023" name="G3 (Bethesda)">
        <title>A chromosome-length genome assembly and annotation of blackberry (Rubus argutus, cv. 'Hillquist').</title>
        <authorList>
            <person name="Bruna T."/>
            <person name="Aryal R."/>
            <person name="Dudchenko O."/>
            <person name="Sargent D.J."/>
            <person name="Mead D."/>
            <person name="Buti M."/>
            <person name="Cavallini A."/>
            <person name="Hytonen T."/>
            <person name="Andres J."/>
            <person name="Pham M."/>
            <person name="Weisz D."/>
            <person name="Mascagni F."/>
            <person name="Usai G."/>
            <person name="Natali L."/>
            <person name="Bassil N."/>
            <person name="Fernandez G.E."/>
            <person name="Lomsadze A."/>
            <person name="Armour M."/>
            <person name="Olukolu B."/>
            <person name="Poorten T."/>
            <person name="Britton C."/>
            <person name="Davik J."/>
            <person name="Ashrafi H."/>
            <person name="Aiden E.L."/>
            <person name="Borodovsky M."/>
            <person name="Worthington M."/>
        </authorList>
    </citation>
    <scope>NUCLEOTIDE SEQUENCE [LARGE SCALE GENOMIC DNA]</scope>
    <source>
        <strain evidence="1">PI 553951</strain>
    </source>
</reference>
<comment type="caution">
    <text evidence="1">The sequence shown here is derived from an EMBL/GenBank/DDBJ whole genome shotgun (WGS) entry which is preliminary data.</text>
</comment>
<evidence type="ECO:0000313" key="2">
    <source>
        <dbReference type="Proteomes" id="UP001457282"/>
    </source>
</evidence>
<keyword evidence="2" id="KW-1185">Reference proteome</keyword>
<protein>
    <submittedName>
        <fullName evidence="1">Uncharacterized protein</fullName>
    </submittedName>
</protein>
<name>A0AAW1X427_RUBAR</name>
<dbReference type="EMBL" id="JBEDUW010000004">
    <property type="protein sequence ID" value="KAK9931219.1"/>
    <property type="molecule type" value="Genomic_DNA"/>
</dbReference>
<proteinExistence type="predicted"/>
<organism evidence="1 2">
    <name type="scientific">Rubus argutus</name>
    <name type="common">Southern blackberry</name>
    <dbReference type="NCBI Taxonomy" id="59490"/>
    <lineage>
        <taxon>Eukaryota</taxon>
        <taxon>Viridiplantae</taxon>
        <taxon>Streptophyta</taxon>
        <taxon>Embryophyta</taxon>
        <taxon>Tracheophyta</taxon>
        <taxon>Spermatophyta</taxon>
        <taxon>Magnoliopsida</taxon>
        <taxon>eudicotyledons</taxon>
        <taxon>Gunneridae</taxon>
        <taxon>Pentapetalae</taxon>
        <taxon>rosids</taxon>
        <taxon>fabids</taxon>
        <taxon>Rosales</taxon>
        <taxon>Rosaceae</taxon>
        <taxon>Rosoideae</taxon>
        <taxon>Rosoideae incertae sedis</taxon>
        <taxon>Rubus</taxon>
    </lineage>
</organism>
<accession>A0AAW1X427</accession>
<dbReference type="AlphaFoldDB" id="A0AAW1X427"/>
<dbReference type="Proteomes" id="UP001457282">
    <property type="component" value="Unassembled WGS sequence"/>
</dbReference>
<gene>
    <name evidence="1" type="ORF">M0R45_018506</name>
</gene>
<evidence type="ECO:0000313" key="1">
    <source>
        <dbReference type="EMBL" id="KAK9931219.1"/>
    </source>
</evidence>
<sequence length="106" mass="11570">MRWLRVGDLVEVLELVSELVSVKWAELETGLETLQGLGGAGCDLAVMAARVDECFGEWPQKGSDYCWGSELALVPLLRDHNGRGYGSVRLEAEVRPCCNDCGIAMV</sequence>